<dbReference type="SUPFAM" id="SSF57924">
    <property type="entry name" value="Inhibitor of apoptosis (IAP) repeat"/>
    <property type="match status" value="1"/>
</dbReference>
<dbReference type="EMBL" id="JAEAOA010000205">
    <property type="protein sequence ID" value="KAK3605804.1"/>
    <property type="molecule type" value="Genomic_DNA"/>
</dbReference>
<dbReference type="GO" id="GO:0051726">
    <property type="term" value="P:regulation of cell cycle"/>
    <property type="evidence" value="ECO:0007669"/>
    <property type="project" value="TreeGrafter"/>
</dbReference>
<comment type="similarity">
    <text evidence="1">Belongs to the IAP family.</text>
</comment>
<dbReference type="GO" id="GO:0005737">
    <property type="term" value="C:cytoplasm"/>
    <property type="evidence" value="ECO:0007669"/>
    <property type="project" value="TreeGrafter"/>
</dbReference>
<dbReference type="Gene3D" id="1.10.1170.10">
    <property type="entry name" value="Inhibitor Of Apoptosis Protein (2mihbC-IAP-1), Chain A"/>
    <property type="match status" value="2"/>
</dbReference>
<dbReference type="Proteomes" id="UP001195483">
    <property type="component" value="Unassembled WGS sequence"/>
</dbReference>
<dbReference type="InterPro" id="IPR001370">
    <property type="entry name" value="BIR_rpt"/>
</dbReference>
<evidence type="ECO:0000256" key="5">
    <source>
        <dbReference type="PROSITE-ProRule" id="PRU00175"/>
    </source>
</evidence>
<evidence type="ECO:0000313" key="8">
    <source>
        <dbReference type="Proteomes" id="UP001195483"/>
    </source>
</evidence>
<dbReference type="Gene3D" id="1.10.533.10">
    <property type="entry name" value="Death Domain, Fas"/>
    <property type="match status" value="1"/>
</dbReference>
<evidence type="ECO:0000256" key="4">
    <source>
        <dbReference type="ARBA" id="ARBA00022833"/>
    </source>
</evidence>
<keyword evidence="3 5" id="KW-0863">Zinc-finger</keyword>
<evidence type="ECO:0000259" key="6">
    <source>
        <dbReference type="PROSITE" id="PS50089"/>
    </source>
</evidence>
<evidence type="ECO:0000313" key="7">
    <source>
        <dbReference type="EMBL" id="KAK3605804.1"/>
    </source>
</evidence>
<dbReference type="PANTHER" id="PTHR10044">
    <property type="entry name" value="INHIBITOR OF APOPTOSIS"/>
    <property type="match status" value="1"/>
</dbReference>
<reference evidence="7" key="2">
    <citation type="journal article" date="2021" name="Genome Biol. Evol.">
        <title>Developing a high-quality reference genome for a parasitic bivalve with doubly uniparental inheritance (Bivalvia: Unionida).</title>
        <authorList>
            <person name="Smith C.H."/>
        </authorList>
    </citation>
    <scope>NUCLEOTIDE SEQUENCE</scope>
    <source>
        <strain evidence="7">CHS0354</strain>
        <tissue evidence="7">Mantle</tissue>
    </source>
</reference>
<reference evidence="7" key="3">
    <citation type="submission" date="2023-05" db="EMBL/GenBank/DDBJ databases">
        <authorList>
            <person name="Smith C.H."/>
        </authorList>
    </citation>
    <scope>NUCLEOTIDE SEQUENCE</scope>
    <source>
        <strain evidence="7">CHS0354</strain>
        <tissue evidence="7">Mantle</tissue>
    </source>
</reference>
<proteinExistence type="inferred from homology"/>
<dbReference type="SMART" id="SM00238">
    <property type="entry name" value="BIR"/>
    <property type="match status" value="1"/>
</dbReference>
<dbReference type="InterPro" id="IPR001841">
    <property type="entry name" value="Znf_RING"/>
</dbReference>
<dbReference type="PROSITE" id="PS50143">
    <property type="entry name" value="BIR_REPEAT_2"/>
    <property type="match status" value="1"/>
</dbReference>
<dbReference type="GO" id="GO:0005634">
    <property type="term" value="C:nucleus"/>
    <property type="evidence" value="ECO:0007669"/>
    <property type="project" value="TreeGrafter"/>
</dbReference>
<dbReference type="GO" id="GO:0008270">
    <property type="term" value="F:zinc ion binding"/>
    <property type="evidence" value="ECO:0007669"/>
    <property type="project" value="UniProtKB-KW"/>
</dbReference>
<keyword evidence="2" id="KW-0479">Metal-binding</keyword>
<evidence type="ECO:0000256" key="3">
    <source>
        <dbReference type="ARBA" id="ARBA00022771"/>
    </source>
</evidence>
<accession>A0AAE0W988</accession>
<evidence type="ECO:0000256" key="2">
    <source>
        <dbReference type="ARBA" id="ARBA00022723"/>
    </source>
</evidence>
<dbReference type="CDD" id="cd00022">
    <property type="entry name" value="BIR"/>
    <property type="match status" value="1"/>
</dbReference>
<dbReference type="InterPro" id="IPR011029">
    <property type="entry name" value="DEATH-like_dom_sf"/>
</dbReference>
<keyword evidence="8" id="KW-1185">Reference proteome</keyword>
<dbReference type="PANTHER" id="PTHR10044:SF139">
    <property type="entry name" value="DEATH-ASSOCIATED INHIBITOR OF APOPTOSIS 2"/>
    <property type="match status" value="1"/>
</dbReference>
<evidence type="ECO:0000256" key="1">
    <source>
        <dbReference type="ARBA" id="ARBA00006672"/>
    </source>
</evidence>
<gene>
    <name evidence="7" type="ORF">CHS0354_002421</name>
</gene>
<comment type="caution">
    <text evidence="7">The sequence shown here is derived from an EMBL/GenBank/DDBJ whole genome shotgun (WGS) entry which is preliminary data.</text>
</comment>
<organism evidence="7 8">
    <name type="scientific">Potamilus streckersoni</name>
    <dbReference type="NCBI Taxonomy" id="2493646"/>
    <lineage>
        <taxon>Eukaryota</taxon>
        <taxon>Metazoa</taxon>
        <taxon>Spiralia</taxon>
        <taxon>Lophotrochozoa</taxon>
        <taxon>Mollusca</taxon>
        <taxon>Bivalvia</taxon>
        <taxon>Autobranchia</taxon>
        <taxon>Heteroconchia</taxon>
        <taxon>Palaeoheterodonta</taxon>
        <taxon>Unionida</taxon>
        <taxon>Unionoidea</taxon>
        <taxon>Unionidae</taxon>
        <taxon>Ambleminae</taxon>
        <taxon>Lampsilini</taxon>
        <taxon>Potamilus</taxon>
    </lineage>
</organism>
<name>A0AAE0W988_9BIVA</name>
<dbReference type="FunFam" id="1.10.1170.10:FF:000002">
    <property type="entry name" value="Baculoviral IAP repeat containing 7"/>
    <property type="match status" value="1"/>
</dbReference>
<dbReference type="Pfam" id="PF13920">
    <property type="entry name" value="zf-C3HC4_3"/>
    <property type="match status" value="1"/>
</dbReference>
<dbReference type="Pfam" id="PF00653">
    <property type="entry name" value="BIR"/>
    <property type="match status" value="1"/>
</dbReference>
<keyword evidence="4" id="KW-0862">Zinc</keyword>
<dbReference type="PROSITE" id="PS50089">
    <property type="entry name" value="ZF_RING_2"/>
    <property type="match status" value="1"/>
</dbReference>
<protein>
    <recommendedName>
        <fullName evidence="6">RING-type domain-containing protein</fullName>
    </recommendedName>
</protein>
<sequence>MAEMSNRKTGAMFPQYDTTANREKTFHNWPQDSHLQPRELAEAGFFYHGDGDSVTCYCCGGELSQWGPGDNSWTEHEKFYPSCAHVLLHKMGELTLGDEHADHETYAIQNSGKGIRKDYVQEDSLKYYVLEDSLKETVFEDDKKFEEDNKHPQQQFLCKTCLQEQACIVFLPCGHLSACPVCSQKLQNCDICQQHIKATIRAYAF</sequence>
<feature type="domain" description="RING-type" evidence="6">
    <location>
        <begin position="158"/>
        <end position="193"/>
    </location>
</feature>
<dbReference type="InterPro" id="IPR050784">
    <property type="entry name" value="IAP"/>
</dbReference>
<dbReference type="AlphaFoldDB" id="A0AAE0W988"/>
<reference evidence="7" key="1">
    <citation type="journal article" date="2021" name="Genome Biol. Evol.">
        <title>A High-Quality Reference Genome for a Parasitic Bivalve with Doubly Uniparental Inheritance (Bivalvia: Unionida).</title>
        <authorList>
            <person name="Smith C.H."/>
        </authorList>
    </citation>
    <scope>NUCLEOTIDE SEQUENCE</scope>
    <source>
        <strain evidence="7">CHS0354</strain>
    </source>
</reference>